<feature type="non-terminal residue" evidence="2">
    <location>
        <position position="159"/>
    </location>
</feature>
<comment type="caution">
    <text evidence="2">The sequence shown here is derived from an EMBL/GenBank/DDBJ whole genome shotgun (WGS) entry which is preliminary data.</text>
</comment>
<accession>A0AAN6UEN8</accession>
<sequence>MPSLATTLPLAASVLAIAKAQQLPPIPISPLITAVDITPTATNIPNACYHVAAQITPRLPRHPTYPDYLQTLANKLGVVSDNCVDVTYAKTEPGKTAPNSNHLFMTWRDDWLNPIINDVRQVWKACHDVPAVMDVLARDQCYGKVIDVVKSEYDNKQKG</sequence>
<keyword evidence="3" id="KW-1185">Reference proteome</keyword>
<name>A0AAN6UEN8_9PEZI</name>
<dbReference type="EMBL" id="MU853426">
    <property type="protein sequence ID" value="KAK4131294.1"/>
    <property type="molecule type" value="Genomic_DNA"/>
</dbReference>
<organism evidence="2 3">
    <name type="scientific">Trichocladium antarcticum</name>
    <dbReference type="NCBI Taxonomy" id="1450529"/>
    <lineage>
        <taxon>Eukaryota</taxon>
        <taxon>Fungi</taxon>
        <taxon>Dikarya</taxon>
        <taxon>Ascomycota</taxon>
        <taxon>Pezizomycotina</taxon>
        <taxon>Sordariomycetes</taxon>
        <taxon>Sordariomycetidae</taxon>
        <taxon>Sordariales</taxon>
        <taxon>Chaetomiaceae</taxon>
        <taxon>Trichocladium</taxon>
    </lineage>
</organism>
<proteinExistence type="predicted"/>
<keyword evidence="1" id="KW-0732">Signal</keyword>
<gene>
    <name evidence="2" type="ORF">BT67DRAFT_388552</name>
</gene>
<evidence type="ECO:0000313" key="3">
    <source>
        <dbReference type="Proteomes" id="UP001304895"/>
    </source>
</evidence>
<feature type="chain" id="PRO_5043017336" evidence="1">
    <location>
        <begin position="21"/>
        <end position="159"/>
    </location>
</feature>
<evidence type="ECO:0000313" key="2">
    <source>
        <dbReference type="EMBL" id="KAK4131294.1"/>
    </source>
</evidence>
<dbReference type="AlphaFoldDB" id="A0AAN6UEN8"/>
<dbReference type="Proteomes" id="UP001304895">
    <property type="component" value="Unassembled WGS sequence"/>
</dbReference>
<reference evidence="2" key="1">
    <citation type="journal article" date="2023" name="Mol. Phylogenet. Evol.">
        <title>Genome-scale phylogeny and comparative genomics of the fungal order Sordariales.</title>
        <authorList>
            <person name="Hensen N."/>
            <person name="Bonometti L."/>
            <person name="Westerberg I."/>
            <person name="Brannstrom I.O."/>
            <person name="Guillou S."/>
            <person name="Cros-Aarteil S."/>
            <person name="Calhoun S."/>
            <person name="Haridas S."/>
            <person name="Kuo A."/>
            <person name="Mondo S."/>
            <person name="Pangilinan J."/>
            <person name="Riley R."/>
            <person name="LaButti K."/>
            <person name="Andreopoulos B."/>
            <person name="Lipzen A."/>
            <person name="Chen C."/>
            <person name="Yan M."/>
            <person name="Daum C."/>
            <person name="Ng V."/>
            <person name="Clum A."/>
            <person name="Steindorff A."/>
            <person name="Ohm R.A."/>
            <person name="Martin F."/>
            <person name="Silar P."/>
            <person name="Natvig D.O."/>
            <person name="Lalanne C."/>
            <person name="Gautier V."/>
            <person name="Ament-Velasquez S.L."/>
            <person name="Kruys A."/>
            <person name="Hutchinson M.I."/>
            <person name="Powell A.J."/>
            <person name="Barry K."/>
            <person name="Miller A.N."/>
            <person name="Grigoriev I.V."/>
            <person name="Debuchy R."/>
            <person name="Gladieux P."/>
            <person name="Hiltunen Thoren M."/>
            <person name="Johannesson H."/>
        </authorList>
    </citation>
    <scope>NUCLEOTIDE SEQUENCE</scope>
    <source>
        <strain evidence="2">CBS 123565</strain>
    </source>
</reference>
<reference evidence="2" key="2">
    <citation type="submission" date="2023-05" db="EMBL/GenBank/DDBJ databases">
        <authorList>
            <consortium name="Lawrence Berkeley National Laboratory"/>
            <person name="Steindorff A."/>
            <person name="Hensen N."/>
            <person name="Bonometti L."/>
            <person name="Westerberg I."/>
            <person name="Brannstrom I.O."/>
            <person name="Guillou S."/>
            <person name="Cros-Aarteil S."/>
            <person name="Calhoun S."/>
            <person name="Haridas S."/>
            <person name="Kuo A."/>
            <person name="Mondo S."/>
            <person name="Pangilinan J."/>
            <person name="Riley R."/>
            <person name="Labutti K."/>
            <person name="Andreopoulos B."/>
            <person name="Lipzen A."/>
            <person name="Chen C."/>
            <person name="Yanf M."/>
            <person name="Daum C."/>
            <person name="Ng V."/>
            <person name="Clum A."/>
            <person name="Ohm R."/>
            <person name="Martin F."/>
            <person name="Silar P."/>
            <person name="Natvig D."/>
            <person name="Lalanne C."/>
            <person name="Gautier V."/>
            <person name="Ament-Velasquez S.L."/>
            <person name="Kruys A."/>
            <person name="Hutchinson M.I."/>
            <person name="Powell A.J."/>
            <person name="Barry K."/>
            <person name="Miller A.N."/>
            <person name="Grigoriev I.V."/>
            <person name="Debuchy R."/>
            <person name="Gladieux P."/>
            <person name="Thoren M.H."/>
            <person name="Johannesson H."/>
        </authorList>
    </citation>
    <scope>NUCLEOTIDE SEQUENCE</scope>
    <source>
        <strain evidence="2">CBS 123565</strain>
    </source>
</reference>
<feature type="signal peptide" evidence="1">
    <location>
        <begin position="1"/>
        <end position="20"/>
    </location>
</feature>
<protein>
    <submittedName>
        <fullName evidence="2">Uncharacterized protein</fullName>
    </submittedName>
</protein>
<evidence type="ECO:0000256" key="1">
    <source>
        <dbReference type="SAM" id="SignalP"/>
    </source>
</evidence>